<keyword evidence="3" id="KW-1185">Reference proteome</keyword>
<organism evidence="2 3">
    <name type="scientific">Amycolatopsis methanolica 239</name>
    <dbReference type="NCBI Taxonomy" id="1068978"/>
    <lineage>
        <taxon>Bacteria</taxon>
        <taxon>Bacillati</taxon>
        <taxon>Actinomycetota</taxon>
        <taxon>Actinomycetes</taxon>
        <taxon>Pseudonocardiales</taxon>
        <taxon>Pseudonocardiaceae</taxon>
        <taxon>Amycolatopsis</taxon>
        <taxon>Amycolatopsis methanolica group</taxon>
    </lineage>
</organism>
<feature type="compositionally biased region" description="Acidic residues" evidence="1">
    <location>
        <begin position="12"/>
        <end position="23"/>
    </location>
</feature>
<dbReference type="HOGENOM" id="CLU_128239_0_0_11"/>
<dbReference type="AlphaFoldDB" id="A0A076MZB1"/>
<dbReference type="eggNOG" id="ENOG5033DI3">
    <property type="taxonomic scope" value="Bacteria"/>
</dbReference>
<gene>
    <name evidence="2" type="ORF">AMETH_6472</name>
</gene>
<evidence type="ECO:0000313" key="2">
    <source>
        <dbReference type="EMBL" id="AIJ26564.1"/>
    </source>
</evidence>
<accession>A0A076MZB1</accession>
<dbReference type="Pfam" id="PF14078">
    <property type="entry name" value="DUF4259"/>
    <property type="match status" value="1"/>
</dbReference>
<dbReference type="KEGG" id="amq:AMETH_6472"/>
<dbReference type="OrthoDB" id="73183at2"/>
<feature type="region of interest" description="Disordered" evidence="1">
    <location>
        <begin position="1"/>
        <end position="23"/>
    </location>
</feature>
<dbReference type="STRING" id="1068978.AMETH_6472"/>
<dbReference type="InterPro" id="IPR025355">
    <property type="entry name" value="DUF4259"/>
</dbReference>
<dbReference type="RefSeq" id="WP_017985341.1">
    <property type="nucleotide sequence ID" value="NZ_AQUL01000001.1"/>
</dbReference>
<name>A0A076MZB1_AMYME</name>
<protein>
    <recommendedName>
        <fullName evidence="4">DUF4259 domain-containing protein</fullName>
    </recommendedName>
</protein>
<reference evidence="2 3" key="1">
    <citation type="submission" date="2014-07" db="EMBL/GenBank/DDBJ databases">
        <title>Whole Genome Sequence of the Amycolatopsis methanolica 239.</title>
        <authorList>
            <person name="Tang B."/>
        </authorList>
    </citation>
    <scope>NUCLEOTIDE SEQUENCE [LARGE SCALE GENOMIC DNA]</scope>
    <source>
        <strain evidence="2 3">239</strain>
    </source>
</reference>
<proteinExistence type="predicted"/>
<evidence type="ECO:0000313" key="3">
    <source>
        <dbReference type="Proteomes" id="UP000062973"/>
    </source>
</evidence>
<dbReference type="Proteomes" id="UP000062973">
    <property type="component" value="Chromosome"/>
</dbReference>
<evidence type="ECO:0000256" key="1">
    <source>
        <dbReference type="SAM" id="MobiDB-lite"/>
    </source>
</evidence>
<dbReference type="EMBL" id="CP009110">
    <property type="protein sequence ID" value="AIJ26564.1"/>
    <property type="molecule type" value="Genomic_DNA"/>
</dbReference>
<evidence type="ECO:0008006" key="4">
    <source>
        <dbReference type="Google" id="ProtNLM"/>
    </source>
</evidence>
<dbReference type="PATRIC" id="fig|1068978.7.peg.6956"/>
<sequence>MGTWGIGHFDNDEAADSANELDDLPAGERGALIRTTLEAAAGNSGYLEAPEGMLAVAVAALVASQVPGGDPVDESYGPEEPIPVLPTELRALAVRAIDRALAEKSELDELWEEPDRPSWLAELDRLREVPATA</sequence>